<evidence type="ECO:0000313" key="1">
    <source>
        <dbReference type="EMBL" id="SPB22004.1"/>
    </source>
</evidence>
<organism evidence="1">
    <name type="scientific">Lactobacillus helveticus</name>
    <name type="common">Lactobacillus suntoryeus</name>
    <dbReference type="NCBI Taxonomy" id="1587"/>
    <lineage>
        <taxon>Bacteria</taxon>
        <taxon>Bacillati</taxon>
        <taxon>Bacillota</taxon>
        <taxon>Bacilli</taxon>
        <taxon>Lactobacillales</taxon>
        <taxon>Lactobacillaceae</taxon>
        <taxon>Lactobacillus</taxon>
    </lineage>
</organism>
<protein>
    <submittedName>
        <fullName evidence="1">Uncharacterized protein</fullName>
    </submittedName>
</protein>
<sequence length="38" mass="4558">MLEKMRKILLNQVNHGESSYDLYCTEKAEQSYETTIKY</sequence>
<dbReference type="AlphaFoldDB" id="A0A2X0R6V4"/>
<dbReference type="EMBL" id="OGTV01000007">
    <property type="protein sequence ID" value="SPB22004.1"/>
    <property type="molecule type" value="Genomic_DNA"/>
</dbReference>
<proteinExistence type="predicted"/>
<accession>A0A2X0R6V4</accession>
<reference evidence="1" key="1">
    <citation type="submission" date="2018-01" db="EMBL/GenBank/DDBJ databases">
        <authorList>
            <person name="Gaut B.S."/>
            <person name="Morton B.R."/>
            <person name="Clegg M.T."/>
            <person name="Duvall M.R."/>
        </authorList>
    </citation>
    <scope>NUCLEOTIDE SEQUENCE</scope>
    <source>
        <strain evidence="1">Lactobacillus helveticus</strain>
    </source>
</reference>
<gene>
    <name evidence="1" type="ORF">BDKNPLJD_00218</name>
</gene>
<name>A0A2X0R6V4_LACHE</name>